<protein>
    <submittedName>
        <fullName evidence="9">Uncharacterized protein LOC108678249</fullName>
    </submittedName>
</protein>
<dbReference type="PROSITE" id="PS50853">
    <property type="entry name" value="FN3"/>
    <property type="match status" value="1"/>
</dbReference>
<evidence type="ECO:0000256" key="1">
    <source>
        <dbReference type="ARBA" id="ARBA00004167"/>
    </source>
</evidence>
<dbReference type="InterPro" id="IPR036179">
    <property type="entry name" value="Ig-like_dom_sf"/>
</dbReference>
<dbReference type="PROSITE" id="PS50835">
    <property type="entry name" value="IG_LIKE"/>
    <property type="match status" value="3"/>
</dbReference>
<evidence type="ECO:0000256" key="5">
    <source>
        <dbReference type="SAM" id="Phobius"/>
    </source>
</evidence>
<keyword evidence="2 5" id="KW-0472">Membrane</keyword>
<name>A0A979FQ04_HYAAZ</name>
<dbReference type="Pfam" id="PF00041">
    <property type="entry name" value="fn3"/>
    <property type="match status" value="1"/>
</dbReference>
<evidence type="ECO:0000256" key="3">
    <source>
        <dbReference type="ARBA" id="ARBA00023157"/>
    </source>
</evidence>
<feature type="compositionally biased region" description="Basic residues" evidence="4">
    <location>
        <begin position="614"/>
        <end position="623"/>
    </location>
</feature>
<reference evidence="9" key="1">
    <citation type="submission" date="2025-08" db="UniProtKB">
        <authorList>
            <consortium name="RefSeq"/>
        </authorList>
    </citation>
    <scope>IDENTIFICATION</scope>
    <source>
        <tissue evidence="9">Whole organism</tissue>
    </source>
</reference>
<feature type="domain" description="Ig-like" evidence="6">
    <location>
        <begin position="298"/>
        <end position="369"/>
    </location>
</feature>
<evidence type="ECO:0000259" key="6">
    <source>
        <dbReference type="PROSITE" id="PS50835"/>
    </source>
</evidence>
<evidence type="ECO:0000256" key="2">
    <source>
        <dbReference type="ARBA" id="ARBA00023136"/>
    </source>
</evidence>
<dbReference type="OrthoDB" id="8825892at2759"/>
<feature type="transmembrane region" description="Helical" evidence="5">
    <location>
        <begin position="588"/>
        <end position="612"/>
    </location>
</feature>
<dbReference type="RefSeq" id="XP_047738512.1">
    <property type="nucleotide sequence ID" value="XM_047882556.1"/>
</dbReference>
<feature type="region of interest" description="Disordered" evidence="4">
    <location>
        <begin position="836"/>
        <end position="879"/>
    </location>
</feature>
<accession>A0A979FQ04</accession>
<feature type="domain" description="Ig-like" evidence="6">
    <location>
        <begin position="81"/>
        <end position="182"/>
    </location>
</feature>
<sequence>MDKKCIAVLPCPGPVAEVTAVAGGNAALPCAVDGGRDDQTIMVLFYRGHSGTPIYRSSLRVDFRSSRSRNKIVKLTIVEPPRSVKIFEEGVPTPRGSSGGSVGLVGPYMEGDVVSLRCEVLGGIPYPAVSWWYRGVPVPSSGTSRKGEVSSTSLDLPSLARRDLKSEVMCQALNTNTTEPLSASVLIDITLTPLRVEMKGLSSPLVEGVATTLECESVGSRPPATITWWWDDAPLHHSADATNLVVNQNFDDGNVTRATLTITPQLSDEGAVVTCKARNSRLDHKDLEDHGSITVHFSDVYFECDISANPKSFKVSWLHNGEELHHNVTSGVILSNQSLVLQRLRRQASGAYVCAAANALGLGHSEPVNMIVKYSPVCRTREPSVKGAAKLERLNVTCEVEAYPAATSFRWAFNTSAEVVSIDPGRIEAVSGDLRDVAYTPRSQLDYGSLLCWATNAVGQQRVPCVFHIIHTAVPEPVHNCSVSEVSRTSATVRCQAGWDGGLPQTFTLSVSQDSPPDASPSANSSSSAPRVLANTSSSPKAEFSVTGLDPGKEYALTVSAVNARGGSAPVRIVLETLEDKAQKRTSLGAGVVVAVVSLLLSCVVVVVVIKARRSSRTKPRRNSTREKNDGFSMSNQTEPSDTTYLDTAGSSPDVIPYTNLPTPPRAPAVSSSLTFNQLSLLDVEHHHHHHHHHNLYNHNTPHQDITAQHTRIGSLPRSGKTPRGYYTSDQFQHHRVCGAQTQKSHSSMHSLLQIDERSRAAFLDLDLTRSSEADPVSSDGPAVSHLSAISDTADDPRDKEVMSSKDRQGVLPRKVPLKHQQVDMAVWRQGRFSPALQDNTQEVPFSPSSASSLPTGQNKKDPESQTPALSSASSAAMKSVEFQRTENNAINSSVPSTVKSFNGLTDSLEIGVSYHLPPLQEDINFDGRVYSKNETFFSPPPMFSNSSPPFVMPQTAQDISSVGGATVDETLKCDRLKNRQISDGKPSWRGASNVMGSGSVKIASPELLCKQRGQKSPKSFIKKESSV</sequence>
<feature type="compositionally biased region" description="Polar residues" evidence="4">
    <location>
        <begin position="837"/>
        <end position="858"/>
    </location>
</feature>
<dbReference type="InterPro" id="IPR013783">
    <property type="entry name" value="Ig-like_fold"/>
</dbReference>
<dbReference type="KEGG" id="hazt:108678249"/>
<feature type="region of interest" description="Disordered" evidence="4">
    <location>
        <begin position="510"/>
        <end position="545"/>
    </location>
</feature>
<feature type="region of interest" description="Disordered" evidence="4">
    <location>
        <begin position="1007"/>
        <end position="1028"/>
    </location>
</feature>
<keyword evidence="5" id="KW-0812">Transmembrane</keyword>
<proteinExistence type="predicted"/>
<dbReference type="InterPro" id="IPR003961">
    <property type="entry name" value="FN3_dom"/>
</dbReference>
<dbReference type="Pfam" id="PF08205">
    <property type="entry name" value="C2-set_2"/>
    <property type="match status" value="1"/>
</dbReference>
<dbReference type="Proteomes" id="UP000694843">
    <property type="component" value="Unplaced"/>
</dbReference>
<feature type="region of interest" description="Disordered" evidence="4">
    <location>
        <begin position="614"/>
        <end position="650"/>
    </location>
</feature>
<evidence type="ECO:0000256" key="4">
    <source>
        <dbReference type="SAM" id="MobiDB-lite"/>
    </source>
</evidence>
<dbReference type="SMART" id="SM00408">
    <property type="entry name" value="IGc2"/>
    <property type="match status" value="3"/>
</dbReference>
<dbReference type="PANTHER" id="PTHR23278:SF19">
    <property type="entry name" value="OBSCURIN"/>
    <property type="match status" value="1"/>
</dbReference>
<dbReference type="Pfam" id="PF13927">
    <property type="entry name" value="Ig_3"/>
    <property type="match status" value="1"/>
</dbReference>
<dbReference type="CDD" id="cd00063">
    <property type="entry name" value="FN3"/>
    <property type="match status" value="1"/>
</dbReference>
<dbReference type="InterPro" id="IPR007110">
    <property type="entry name" value="Ig-like_dom"/>
</dbReference>
<keyword evidence="8" id="KW-1185">Reference proteome</keyword>
<evidence type="ECO:0000313" key="8">
    <source>
        <dbReference type="Proteomes" id="UP000694843"/>
    </source>
</evidence>
<dbReference type="SUPFAM" id="SSF48726">
    <property type="entry name" value="Immunoglobulin"/>
    <property type="match status" value="4"/>
</dbReference>
<feature type="domain" description="Ig-like" evidence="6">
    <location>
        <begin position="193"/>
        <end position="294"/>
    </location>
</feature>
<dbReference type="PANTHER" id="PTHR23278">
    <property type="entry name" value="SIDESTEP PROTEIN"/>
    <property type="match status" value="1"/>
</dbReference>
<organism evidence="8 9">
    <name type="scientific">Hyalella azteca</name>
    <name type="common">Amphipod</name>
    <dbReference type="NCBI Taxonomy" id="294128"/>
    <lineage>
        <taxon>Eukaryota</taxon>
        <taxon>Metazoa</taxon>
        <taxon>Ecdysozoa</taxon>
        <taxon>Arthropoda</taxon>
        <taxon>Crustacea</taxon>
        <taxon>Multicrustacea</taxon>
        <taxon>Malacostraca</taxon>
        <taxon>Eumalacostraca</taxon>
        <taxon>Peracarida</taxon>
        <taxon>Amphipoda</taxon>
        <taxon>Senticaudata</taxon>
        <taxon>Talitrida</taxon>
        <taxon>Talitroidea</taxon>
        <taxon>Hyalellidae</taxon>
        <taxon>Hyalella</taxon>
    </lineage>
</organism>
<dbReference type="InterPro" id="IPR036116">
    <property type="entry name" value="FN3_sf"/>
</dbReference>
<keyword evidence="3" id="KW-1015">Disulfide bond</keyword>
<dbReference type="GeneID" id="108678249"/>
<keyword evidence="5" id="KW-1133">Transmembrane helix</keyword>
<dbReference type="InterPro" id="IPR003598">
    <property type="entry name" value="Ig_sub2"/>
</dbReference>
<dbReference type="InterPro" id="IPR013162">
    <property type="entry name" value="CD80_C2-set"/>
</dbReference>
<dbReference type="SMART" id="SM00060">
    <property type="entry name" value="FN3"/>
    <property type="match status" value="1"/>
</dbReference>
<evidence type="ECO:0000313" key="9">
    <source>
        <dbReference type="RefSeq" id="XP_047738512.1"/>
    </source>
</evidence>
<dbReference type="Gene3D" id="2.60.40.10">
    <property type="entry name" value="Immunoglobulins"/>
    <property type="match status" value="5"/>
</dbReference>
<dbReference type="SMART" id="SM00409">
    <property type="entry name" value="IG"/>
    <property type="match status" value="2"/>
</dbReference>
<feature type="domain" description="Fibronectin type-III" evidence="7">
    <location>
        <begin position="474"/>
        <end position="581"/>
    </location>
</feature>
<dbReference type="AlphaFoldDB" id="A0A979FQ04"/>
<comment type="subcellular location">
    <subcellularLocation>
        <location evidence="1">Membrane</location>
        <topology evidence="1">Single-pass membrane protein</topology>
    </subcellularLocation>
</comment>
<dbReference type="SUPFAM" id="SSF49265">
    <property type="entry name" value="Fibronectin type III"/>
    <property type="match status" value="1"/>
</dbReference>
<dbReference type="CDD" id="cd00096">
    <property type="entry name" value="Ig"/>
    <property type="match status" value="1"/>
</dbReference>
<dbReference type="GO" id="GO:0016020">
    <property type="term" value="C:membrane"/>
    <property type="evidence" value="ECO:0007669"/>
    <property type="project" value="UniProtKB-SubCell"/>
</dbReference>
<feature type="compositionally biased region" description="Basic and acidic residues" evidence="4">
    <location>
        <begin position="795"/>
        <end position="809"/>
    </location>
</feature>
<evidence type="ECO:0000259" key="7">
    <source>
        <dbReference type="PROSITE" id="PS50853"/>
    </source>
</evidence>
<gene>
    <name evidence="9" type="primary">LOC108678249</name>
</gene>
<feature type="region of interest" description="Disordered" evidence="4">
    <location>
        <begin position="772"/>
        <end position="818"/>
    </location>
</feature>
<feature type="compositionally biased region" description="Polar residues" evidence="4">
    <location>
        <begin position="632"/>
        <end position="650"/>
    </location>
</feature>
<feature type="compositionally biased region" description="Low complexity" evidence="4">
    <location>
        <begin position="510"/>
        <end position="530"/>
    </location>
</feature>
<dbReference type="InterPro" id="IPR003599">
    <property type="entry name" value="Ig_sub"/>
</dbReference>